<name>A0AAF0Y0R1_9TREE</name>
<keyword evidence="3" id="KW-0560">Oxidoreductase</keyword>
<evidence type="ECO:0000313" key="5">
    <source>
        <dbReference type="EMBL" id="WOO77707.1"/>
    </source>
</evidence>
<evidence type="ECO:0000256" key="2">
    <source>
        <dbReference type="ARBA" id="ARBA00022857"/>
    </source>
</evidence>
<comment type="similarity">
    <text evidence="1 4">Belongs to the short-chain dehydrogenases/reductases (SDR) family.</text>
</comment>
<dbReference type="PRINTS" id="PR00080">
    <property type="entry name" value="SDRFAMILY"/>
</dbReference>
<evidence type="ECO:0000256" key="3">
    <source>
        <dbReference type="ARBA" id="ARBA00023002"/>
    </source>
</evidence>
<reference evidence="5" key="1">
    <citation type="submission" date="2023-10" db="EMBL/GenBank/DDBJ databases">
        <authorList>
            <person name="Noh H."/>
        </authorList>
    </citation>
    <scope>NUCLEOTIDE SEQUENCE</scope>
    <source>
        <strain evidence="5">DUCC4014</strain>
    </source>
</reference>
<dbReference type="GeneID" id="87804528"/>
<dbReference type="Pfam" id="PF00106">
    <property type="entry name" value="adh_short"/>
    <property type="match status" value="1"/>
</dbReference>
<dbReference type="SUPFAM" id="SSF51735">
    <property type="entry name" value="NAD(P)-binding Rossmann-fold domains"/>
    <property type="match status" value="1"/>
</dbReference>
<protein>
    <submittedName>
        <fullName evidence="5">Rhamnolipids biosynthesis 3-oxoacyl-[acyl-carrier-protein] reductase</fullName>
    </submittedName>
</protein>
<dbReference type="PANTHER" id="PTHR43618">
    <property type="entry name" value="7-ALPHA-HYDROXYSTEROID DEHYDROGENASE"/>
    <property type="match status" value="1"/>
</dbReference>
<sequence>MGTRGVRWALYCAAAATCSPPHHTHTHTMTSSLSLQQSISGTDALDVSKLFSVAGRVAIVTGGGTGLGLVTATALAENGVKVYITGRRLEPIEAAAKFKPRKGDGQIIAVQADLATKAGIAALRDYVAEREKFVNILINNHGVFLGRAELDAKPQTAEALGKAMFEEESFEQWGDLFAIHVSSPYFMTAAFLPLLAAAKTAGFPEPGNVINIASLSGITRTSQRGQFNYNATKAATIHLSLMQATEFARRGLGIRVNSVSPGYFPSGMSVADFDKKSGDEAHWKDEYGIPFGRVGTATDYAQCIISLVVNQYVTGENFIIDGAWLAGQKF</sequence>
<dbReference type="EMBL" id="CP086714">
    <property type="protein sequence ID" value="WOO77707.1"/>
    <property type="molecule type" value="Genomic_DNA"/>
</dbReference>
<accession>A0AAF0Y0R1</accession>
<gene>
    <name evidence="5" type="primary">rhlG_3</name>
    <name evidence="5" type="ORF">LOC62_01G001271</name>
</gene>
<keyword evidence="6" id="KW-1185">Reference proteome</keyword>
<evidence type="ECO:0000313" key="6">
    <source>
        <dbReference type="Proteomes" id="UP000827549"/>
    </source>
</evidence>
<dbReference type="AlphaFoldDB" id="A0AAF0Y0R1"/>
<dbReference type="PANTHER" id="PTHR43618:SF4">
    <property type="entry name" value="SHORT CHAIN DEHYDROGENASE_REDUCTASE FAMILY (AFU_ORTHOLOGUE AFUA_7G04540)"/>
    <property type="match status" value="1"/>
</dbReference>
<dbReference type="RefSeq" id="XP_062623739.1">
    <property type="nucleotide sequence ID" value="XM_062767755.1"/>
</dbReference>
<dbReference type="Gene3D" id="3.40.50.720">
    <property type="entry name" value="NAD(P)-binding Rossmann-like Domain"/>
    <property type="match status" value="1"/>
</dbReference>
<dbReference type="InterPro" id="IPR002347">
    <property type="entry name" value="SDR_fam"/>
</dbReference>
<dbReference type="PROSITE" id="PS00061">
    <property type="entry name" value="ADH_SHORT"/>
    <property type="match status" value="1"/>
</dbReference>
<dbReference type="InterPro" id="IPR052178">
    <property type="entry name" value="Sec_Metab_Biosynth_SDR"/>
</dbReference>
<dbReference type="GO" id="GO:0016491">
    <property type="term" value="F:oxidoreductase activity"/>
    <property type="evidence" value="ECO:0007669"/>
    <property type="project" value="UniProtKB-KW"/>
</dbReference>
<dbReference type="InterPro" id="IPR020904">
    <property type="entry name" value="Sc_DH/Rdtase_CS"/>
</dbReference>
<dbReference type="Proteomes" id="UP000827549">
    <property type="component" value="Chromosome 1"/>
</dbReference>
<proteinExistence type="inferred from homology"/>
<keyword evidence="2" id="KW-0521">NADP</keyword>
<dbReference type="PRINTS" id="PR00081">
    <property type="entry name" value="GDHRDH"/>
</dbReference>
<evidence type="ECO:0000256" key="1">
    <source>
        <dbReference type="ARBA" id="ARBA00006484"/>
    </source>
</evidence>
<dbReference type="InterPro" id="IPR036291">
    <property type="entry name" value="NAD(P)-bd_dom_sf"/>
</dbReference>
<evidence type="ECO:0000256" key="4">
    <source>
        <dbReference type="RuleBase" id="RU000363"/>
    </source>
</evidence>
<organism evidence="5 6">
    <name type="scientific">Vanrija pseudolonga</name>
    <dbReference type="NCBI Taxonomy" id="143232"/>
    <lineage>
        <taxon>Eukaryota</taxon>
        <taxon>Fungi</taxon>
        <taxon>Dikarya</taxon>
        <taxon>Basidiomycota</taxon>
        <taxon>Agaricomycotina</taxon>
        <taxon>Tremellomycetes</taxon>
        <taxon>Trichosporonales</taxon>
        <taxon>Trichosporonaceae</taxon>
        <taxon>Vanrija</taxon>
    </lineage>
</organism>